<name>A0A1T4SMK9_9FIRM</name>
<dbReference type="Proteomes" id="UP000189933">
    <property type="component" value="Unassembled WGS sequence"/>
</dbReference>
<dbReference type="AlphaFoldDB" id="A0A1T4SMK9"/>
<keyword evidence="1" id="KW-0812">Transmembrane</keyword>
<accession>A0A1T4SMK9</accession>
<reference evidence="3" key="1">
    <citation type="submission" date="2017-02" db="EMBL/GenBank/DDBJ databases">
        <authorList>
            <person name="Varghese N."/>
            <person name="Submissions S."/>
        </authorList>
    </citation>
    <scope>NUCLEOTIDE SEQUENCE [LARGE SCALE GENOMIC DNA]</scope>
    <source>
        <strain evidence="3">DSM 16521</strain>
    </source>
</reference>
<keyword evidence="1" id="KW-1133">Transmembrane helix</keyword>
<protein>
    <submittedName>
        <fullName evidence="2">Uncharacterized protein</fullName>
    </submittedName>
</protein>
<evidence type="ECO:0000256" key="1">
    <source>
        <dbReference type="SAM" id="Phobius"/>
    </source>
</evidence>
<feature type="transmembrane region" description="Helical" evidence="1">
    <location>
        <begin position="6"/>
        <end position="26"/>
    </location>
</feature>
<dbReference type="RefSeq" id="WP_078666682.1">
    <property type="nucleotide sequence ID" value="NZ_FUXM01000067.1"/>
</dbReference>
<evidence type="ECO:0000313" key="2">
    <source>
        <dbReference type="EMBL" id="SKA29138.1"/>
    </source>
</evidence>
<sequence length="190" mass="21167">MKKRKYTLAIVVVITLIGIGLLYYFLGLKQPQQVKEEKVPAITMGQIILYNQGNDIIMGSDHPLYPKVKKLLEEAVYFAEAGQFKNAIIPEGDVTDPAKAKEIMKNSGGLPPNINVVKSAVPSFGAFLMDVQQLQNRNKLKINGDHIVVAIGGKSAGTLFVRKSFEDQNWQLYQVPRPIIMKMVEVVRAK</sequence>
<keyword evidence="3" id="KW-1185">Reference proteome</keyword>
<dbReference type="EMBL" id="FUXM01000067">
    <property type="protein sequence ID" value="SKA29138.1"/>
    <property type="molecule type" value="Genomic_DNA"/>
</dbReference>
<gene>
    <name evidence="2" type="ORF">SAMN02745885_02752</name>
</gene>
<keyword evidence="1" id="KW-0472">Membrane</keyword>
<organism evidence="2 3">
    <name type="scientific">Carboxydocella sporoproducens DSM 16521</name>
    <dbReference type="NCBI Taxonomy" id="1121270"/>
    <lineage>
        <taxon>Bacteria</taxon>
        <taxon>Bacillati</taxon>
        <taxon>Bacillota</taxon>
        <taxon>Clostridia</taxon>
        <taxon>Eubacteriales</taxon>
        <taxon>Clostridiales Family XVI. Incertae Sedis</taxon>
        <taxon>Carboxydocella</taxon>
    </lineage>
</organism>
<proteinExistence type="predicted"/>
<evidence type="ECO:0000313" key="3">
    <source>
        <dbReference type="Proteomes" id="UP000189933"/>
    </source>
</evidence>